<accession>A0A9P0DHN1</accession>
<evidence type="ECO:0000256" key="1">
    <source>
        <dbReference type="ARBA" id="ARBA00004141"/>
    </source>
</evidence>
<dbReference type="EMBL" id="OU896721">
    <property type="protein sequence ID" value="CAH1154156.1"/>
    <property type="molecule type" value="Genomic_DNA"/>
</dbReference>
<evidence type="ECO:0000256" key="5">
    <source>
        <dbReference type="ARBA" id="ARBA00023136"/>
    </source>
</evidence>
<keyword evidence="8" id="KW-1185">Reference proteome</keyword>
<protein>
    <recommendedName>
        <fullName evidence="9">Transmembrane protein 120 homolog</fullName>
    </recommendedName>
</protein>
<feature type="transmembrane region" description="Helical" evidence="6">
    <location>
        <begin position="149"/>
        <end position="167"/>
    </location>
</feature>
<sequence length="347" mass="41256">MGDPQFEEWLELGQDYKKLDEVNAQYLRKLTEISNLQESCLKHIAHQRYRMRVIANGLKKRESNDKVIGMKEGMLKREAELQEIEKSLPRKGEPYLKLVLGRLDVSFLNKDDKFKYKDEYEKFKLVNNIAAFIISLFLLYIDSRVLEQLYIGLLIWYYCTVSIRESVLRVNGSRIRGWWRIHHILSTISSGILLVWSDDETWMNFRYQFIYYSLYSCFIQYLQFKYQQGTLYRLKALGDAQNMDVTIEGFQSWMWRELSILLPFLFIGYVFQLANAFVLFRLSYHPRATWKVLATAILFFVLFVGNTVTAIRVVPSKTKQEMMLKYRVMTQRIYNAVRTSDTDKKGR</sequence>
<dbReference type="PANTHER" id="PTHR21433">
    <property type="entry name" value="TRANSMEMBRANE PROTEIN INDUCED BY TUMOR NECROSIS FACTOR ALPHA"/>
    <property type="match status" value="1"/>
</dbReference>
<evidence type="ECO:0000313" key="8">
    <source>
        <dbReference type="Proteomes" id="UP001153737"/>
    </source>
</evidence>
<proteinExistence type="inferred from homology"/>
<keyword evidence="3 6" id="KW-0812">Transmembrane</keyword>
<reference evidence="7" key="2">
    <citation type="submission" date="2022-10" db="EMBL/GenBank/DDBJ databases">
        <authorList>
            <consortium name="ENA_rothamsted_submissions"/>
            <consortium name="culmorum"/>
            <person name="King R."/>
        </authorList>
    </citation>
    <scope>NUCLEOTIDE SEQUENCE</scope>
</reference>
<keyword evidence="5 6" id="KW-0472">Membrane</keyword>
<keyword evidence="4 6" id="KW-1133">Transmembrane helix</keyword>
<evidence type="ECO:0008006" key="9">
    <source>
        <dbReference type="Google" id="ProtNLM"/>
    </source>
</evidence>
<dbReference type="Pfam" id="PF07851">
    <property type="entry name" value="TMEM120A-B"/>
    <property type="match status" value="1"/>
</dbReference>
<feature type="transmembrane region" description="Helical" evidence="6">
    <location>
        <begin position="125"/>
        <end position="143"/>
    </location>
</feature>
<gene>
    <name evidence="7" type="ORF">PHAECO_LOCUS4956</name>
</gene>
<name>A0A9P0DHN1_PHACE</name>
<comment type="subcellular location">
    <subcellularLocation>
        <location evidence="1">Membrane</location>
        <topology evidence="1">Multi-pass membrane protein</topology>
    </subcellularLocation>
</comment>
<organism evidence="7 8">
    <name type="scientific">Phaedon cochleariae</name>
    <name type="common">Mustard beetle</name>
    <dbReference type="NCBI Taxonomy" id="80249"/>
    <lineage>
        <taxon>Eukaryota</taxon>
        <taxon>Metazoa</taxon>
        <taxon>Ecdysozoa</taxon>
        <taxon>Arthropoda</taxon>
        <taxon>Hexapoda</taxon>
        <taxon>Insecta</taxon>
        <taxon>Pterygota</taxon>
        <taxon>Neoptera</taxon>
        <taxon>Endopterygota</taxon>
        <taxon>Coleoptera</taxon>
        <taxon>Polyphaga</taxon>
        <taxon>Cucujiformia</taxon>
        <taxon>Chrysomeloidea</taxon>
        <taxon>Chrysomelidae</taxon>
        <taxon>Chrysomelinae</taxon>
        <taxon>Chrysomelini</taxon>
        <taxon>Phaedon</taxon>
    </lineage>
</organism>
<dbReference type="PANTHER" id="PTHR21433:SF0">
    <property type="entry name" value="TRANSMEMBRANE PROTEIN 120 HOMOLOG"/>
    <property type="match status" value="1"/>
</dbReference>
<dbReference type="GO" id="GO:0016020">
    <property type="term" value="C:membrane"/>
    <property type="evidence" value="ECO:0007669"/>
    <property type="project" value="UniProtKB-SubCell"/>
</dbReference>
<dbReference type="InterPro" id="IPR012926">
    <property type="entry name" value="TMEM120A/B"/>
</dbReference>
<evidence type="ECO:0000256" key="2">
    <source>
        <dbReference type="ARBA" id="ARBA00009700"/>
    </source>
</evidence>
<dbReference type="OrthoDB" id="2015098at2759"/>
<evidence type="ECO:0000256" key="3">
    <source>
        <dbReference type="ARBA" id="ARBA00022692"/>
    </source>
</evidence>
<comment type="similarity">
    <text evidence="2">Belongs to the TMEM120 family.</text>
</comment>
<reference evidence="7" key="1">
    <citation type="submission" date="2022-01" db="EMBL/GenBank/DDBJ databases">
        <authorList>
            <person name="King R."/>
        </authorList>
    </citation>
    <scope>NUCLEOTIDE SEQUENCE</scope>
</reference>
<feature type="transmembrane region" description="Helical" evidence="6">
    <location>
        <begin position="292"/>
        <end position="314"/>
    </location>
</feature>
<evidence type="ECO:0000256" key="4">
    <source>
        <dbReference type="ARBA" id="ARBA00022989"/>
    </source>
</evidence>
<feature type="transmembrane region" description="Helical" evidence="6">
    <location>
        <begin position="260"/>
        <end position="280"/>
    </location>
</feature>
<dbReference type="AlphaFoldDB" id="A0A9P0DHN1"/>
<dbReference type="Proteomes" id="UP001153737">
    <property type="component" value="Chromosome 15"/>
</dbReference>
<evidence type="ECO:0000313" key="7">
    <source>
        <dbReference type="EMBL" id="CAH1154156.1"/>
    </source>
</evidence>
<evidence type="ECO:0000256" key="6">
    <source>
        <dbReference type="SAM" id="Phobius"/>
    </source>
</evidence>